<organism evidence="1 2">
    <name type="scientific">Malus domestica</name>
    <name type="common">Apple</name>
    <name type="synonym">Pyrus malus</name>
    <dbReference type="NCBI Taxonomy" id="3750"/>
    <lineage>
        <taxon>Eukaryota</taxon>
        <taxon>Viridiplantae</taxon>
        <taxon>Streptophyta</taxon>
        <taxon>Embryophyta</taxon>
        <taxon>Tracheophyta</taxon>
        <taxon>Spermatophyta</taxon>
        <taxon>Magnoliopsida</taxon>
        <taxon>eudicotyledons</taxon>
        <taxon>Gunneridae</taxon>
        <taxon>Pentapetalae</taxon>
        <taxon>rosids</taxon>
        <taxon>fabids</taxon>
        <taxon>Rosales</taxon>
        <taxon>Rosaceae</taxon>
        <taxon>Amygdaloideae</taxon>
        <taxon>Maleae</taxon>
        <taxon>Malus</taxon>
    </lineage>
</organism>
<name>A0A498I180_MALDO</name>
<comment type="caution">
    <text evidence="1">The sequence shown here is derived from an EMBL/GenBank/DDBJ whole genome shotgun (WGS) entry which is preliminary data.</text>
</comment>
<evidence type="ECO:0000313" key="1">
    <source>
        <dbReference type="EMBL" id="RXH75627.1"/>
    </source>
</evidence>
<evidence type="ECO:0000313" key="2">
    <source>
        <dbReference type="Proteomes" id="UP000290289"/>
    </source>
</evidence>
<dbReference type="Proteomes" id="UP000290289">
    <property type="component" value="Chromosome 15"/>
</dbReference>
<sequence>MTKLRSSEVIDQEEGIILFKNLKRTREKLRISLCTPRLCWPWIRSYNEGISAMLEANAV</sequence>
<keyword evidence="2" id="KW-1185">Reference proteome</keyword>
<dbReference type="AlphaFoldDB" id="A0A498I180"/>
<dbReference type="EMBL" id="RDQH01000341">
    <property type="protein sequence ID" value="RXH75627.1"/>
    <property type="molecule type" value="Genomic_DNA"/>
</dbReference>
<gene>
    <name evidence="1" type="ORF">DVH24_039326</name>
</gene>
<proteinExistence type="predicted"/>
<reference evidence="1 2" key="1">
    <citation type="submission" date="2018-10" db="EMBL/GenBank/DDBJ databases">
        <title>A high-quality apple genome assembly.</title>
        <authorList>
            <person name="Hu J."/>
        </authorList>
    </citation>
    <scope>NUCLEOTIDE SEQUENCE [LARGE SCALE GENOMIC DNA]</scope>
    <source>
        <strain evidence="2">cv. HFTH1</strain>
        <tissue evidence="1">Young leaf</tissue>
    </source>
</reference>
<protein>
    <submittedName>
        <fullName evidence="1">Uncharacterized protein</fullName>
    </submittedName>
</protein>
<accession>A0A498I180</accession>